<dbReference type="RefSeq" id="WP_231099985.1">
    <property type="nucleotide sequence ID" value="NZ_CP012850.1"/>
</dbReference>
<dbReference type="Proteomes" id="UP000058925">
    <property type="component" value="Chromosome"/>
</dbReference>
<reference evidence="2" key="1">
    <citation type="submission" date="2015-10" db="EMBL/GenBank/DDBJ databases">
        <title>Niche specialization of a soil ammonia-oxidizing archaeon, Candidatus Nitrosocosmicus oleophilus.</title>
        <authorList>
            <person name="Jung M.-Y."/>
            <person name="Rhee S.-K."/>
        </authorList>
    </citation>
    <scope>NUCLEOTIDE SEQUENCE [LARGE SCALE GENOMIC DNA]</scope>
    <source>
        <strain evidence="2">MY3</strain>
    </source>
</reference>
<sequence>MVKISLDEINLSKMHLEFVGETDRRCKTLNKCLGLNTVKVPFNYSSIILRTKIGLNNMSEIGGIL</sequence>
<gene>
    <name evidence="1" type="ORF">NMY3_02196</name>
</gene>
<name>A0A654M136_9ARCH</name>
<dbReference type="AlphaFoldDB" id="A0A654M136"/>
<proteinExistence type="predicted"/>
<dbReference type="EMBL" id="CP012850">
    <property type="protein sequence ID" value="ALI36396.1"/>
    <property type="molecule type" value="Genomic_DNA"/>
</dbReference>
<keyword evidence="2" id="KW-1185">Reference proteome</keyword>
<dbReference type="GeneID" id="68929764"/>
<evidence type="ECO:0000313" key="1">
    <source>
        <dbReference type="EMBL" id="ALI36396.1"/>
    </source>
</evidence>
<protein>
    <submittedName>
        <fullName evidence="1">Uncharacterized protein</fullName>
    </submittedName>
</protein>
<evidence type="ECO:0000313" key="2">
    <source>
        <dbReference type="Proteomes" id="UP000058925"/>
    </source>
</evidence>
<dbReference type="KEGG" id="taa:NMY3_02196"/>
<accession>A0A654M136</accession>
<organism evidence="1 2">
    <name type="scientific">Candidatus Nitrosocosmicus oleophilus</name>
    <dbReference type="NCBI Taxonomy" id="1353260"/>
    <lineage>
        <taxon>Archaea</taxon>
        <taxon>Nitrososphaerota</taxon>
        <taxon>Nitrososphaeria</taxon>
        <taxon>Nitrososphaerales</taxon>
        <taxon>Nitrososphaeraceae</taxon>
        <taxon>Candidatus Nitrosocosmicus</taxon>
    </lineage>
</organism>